<keyword evidence="1" id="KW-0698">rRNA processing</keyword>
<keyword evidence="2" id="KW-0540">Nuclease</keyword>
<dbReference type="EMBL" id="CDHN01000004">
    <property type="protein sequence ID" value="CEJ92014.1"/>
    <property type="molecule type" value="Genomic_DNA"/>
</dbReference>
<feature type="region of interest" description="Disordered" evidence="7">
    <location>
        <begin position="76"/>
        <end position="112"/>
    </location>
</feature>
<evidence type="ECO:0000256" key="7">
    <source>
        <dbReference type="SAM" id="MobiDB-lite"/>
    </source>
</evidence>
<organism evidence="9 10">
    <name type="scientific">[Torrubiella] hemipterigena</name>
    <dbReference type="NCBI Taxonomy" id="1531966"/>
    <lineage>
        <taxon>Eukaryota</taxon>
        <taxon>Fungi</taxon>
        <taxon>Dikarya</taxon>
        <taxon>Ascomycota</taxon>
        <taxon>Pezizomycotina</taxon>
        <taxon>Sordariomycetes</taxon>
        <taxon>Hypocreomycetidae</taxon>
        <taxon>Hypocreales</taxon>
        <taxon>Clavicipitaceae</taxon>
        <taxon>Clavicipitaceae incertae sedis</taxon>
        <taxon>'Torrubiella' clade</taxon>
    </lineage>
</organism>
<keyword evidence="4" id="KW-0269">Exonuclease</keyword>
<evidence type="ECO:0000256" key="1">
    <source>
        <dbReference type="ARBA" id="ARBA00022552"/>
    </source>
</evidence>
<dbReference type="GO" id="GO:0005634">
    <property type="term" value="C:nucleus"/>
    <property type="evidence" value="ECO:0007669"/>
    <property type="project" value="TreeGrafter"/>
</dbReference>
<feature type="coiled-coil region" evidence="6">
    <location>
        <begin position="292"/>
        <end position="319"/>
    </location>
</feature>
<keyword evidence="10" id="KW-1185">Reference proteome</keyword>
<dbReference type="PANTHER" id="PTHR12801">
    <property type="entry name" value="RNA EXONUCLEASE REXO1 / RECO3 FAMILY MEMBER-RELATED"/>
    <property type="match status" value="1"/>
</dbReference>
<dbReference type="CDD" id="cd06137">
    <property type="entry name" value="DEDDh_RNase"/>
    <property type="match status" value="1"/>
</dbReference>
<name>A0A0A1TB55_9HYPO</name>
<dbReference type="Proteomes" id="UP000039046">
    <property type="component" value="Unassembled WGS sequence"/>
</dbReference>
<evidence type="ECO:0000259" key="8">
    <source>
        <dbReference type="SMART" id="SM00479"/>
    </source>
</evidence>
<evidence type="ECO:0000313" key="10">
    <source>
        <dbReference type="Proteomes" id="UP000039046"/>
    </source>
</evidence>
<dbReference type="AlphaFoldDB" id="A0A0A1TB55"/>
<comment type="function">
    <text evidence="5">Exoribonuclease involved in ribosome biosynthesis. Involved in the processing of ITS1, the internal transcribed spacer localized between the 18S and 5.8S rRNAs.</text>
</comment>
<keyword evidence="6" id="KW-0175">Coiled coil</keyword>
<dbReference type="SMART" id="SM00479">
    <property type="entry name" value="EXOIII"/>
    <property type="match status" value="1"/>
</dbReference>
<dbReference type="HOGENOM" id="CLU_029938_1_0_1"/>
<evidence type="ECO:0000313" key="9">
    <source>
        <dbReference type="EMBL" id="CEJ92014.1"/>
    </source>
</evidence>
<dbReference type="GO" id="GO:0004527">
    <property type="term" value="F:exonuclease activity"/>
    <property type="evidence" value="ECO:0007669"/>
    <property type="project" value="UniProtKB-KW"/>
</dbReference>
<dbReference type="InterPro" id="IPR012337">
    <property type="entry name" value="RNaseH-like_sf"/>
</dbReference>
<feature type="domain" description="Exonuclease" evidence="8">
    <location>
        <begin position="174"/>
        <end position="397"/>
    </location>
</feature>
<proteinExistence type="predicted"/>
<keyword evidence="3" id="KW-0378">Hydrolase</keyword>
<evidence type="ECO:0000256" key="5">
    <source>
        <dbReference type="ARBA" id="ARBA00025599"/>
    </source>
</evidence>
<accession>A0A0A1TB55</accession>
<evidence type="ECO:0000256" key="4">
    <source>
        <dbReference type="ARBA" id="ARBA00022839"/>
    </source>
</evidence>
<dbReference type="STRING" id="1531966.A0A0A1TB55"/>
<dbReference type="GO" id="GO:0006364">
    <property type="term" value="P:rRNA processing"/>
    <property type="evidence" value="ECO:0007669"/>
    <property type="project" value="UniProtKB-KW"/>
</dbReference>
<dbReference type="OrthoDB" id="5407653at2759"/>
<reference evidence="9 10" key="1">
    <citation type="journal article" date="2015" name="Genome Announc.">
        <title>Draft Genome Sequence and Gene Annotation of the Entomopathogenic Fungus Verticillium hemipterigenum.</title>
        <authorList>
            <person name="Horn F."/>
            <person name="Habel A."/>
            <person name="Scharf D.H."/>
            <person name="Dworschak J."/>
            <person name="Brakhage A.A."/>
            <person name="Guthke R."/>
            <person name="Hertweck C."/>
            <person name="Linde J."/>
        </authorList>
    </citation>
    <scope>NUCLEOTIDE SEQUENCE [LARGE SCALE GENOMIC DNA]</scope>
</reference>
<dbReference type="GO" id="GO:0003676">
    <property type="term" value="F:nucleic acid binding"/>
    <property type="evidence" value="ECO:0007669"/>
    <property type="project" value="InterPro"/>
</dbReference>
<feature type="compositionally biased region" description="Basic and acidic residues" evidence="7">
    <location>
        <begin position="102"/>
        <end position="112"/>
    </location>
</feature>
<dbReference type="InterPro" id="IPR047021">
    <property type="entry name" value="REXO1/3/4-like"/>
</dbReference>
<sequence>MESIPINPAITPQQASEPILPTQAVYDSLAGFVMSNGAAKKLGYIRSQLSPQDIDAKWRCWRCTKSLPTRYWNPERREARLKGGPRRSKEKNELITTQQPAKPDHRDKDKDQTCSFHSGRIVNRTWTCCKGNHFAKPCSLATHHEARRYAPGEFEHNWLYYTTPPRDAATNKRAAIVLDCEMGTAFTGESELIRLTVIDFFTRETLLDSLVFPSVPMAHYNTRFSGVTYKAMDNARRNRTCLFGRDAARQAVWAFVDADTFVVAHGGNGDMTSLRWIHTRMMDTLDIETRLWKKAKAAQEAAQERLDEEMEQLHIQETQRRAEVAEQTGVPAEPVVTFHNAERPEIKLEHPGLSLKTLAKARLDRTIQNTKTGHDSLEDALATRDVLAWHVLSDLPQKPE</sequence>
<dbReference type="InterPro" id="IPR036397">
    <property type="entry name" value="RNaseH_sf"/>
</dbReference>
<evidence type="ECO:0000256" key="6">
    <source>
        <dbReference type="SAM" id="Coils"/>
    </source>
</evidence>
<evidence type="ECO:0000256" key="3">
    <source>
        <dbReference type="ARBA" id="ARBA00022801"/>
    </source>
</evidence>
<dbReference type="GO" id="GO:0000027">
    <property type="term" value="P:ribosomal large subunit assembly"/>
    <property type="evidence" value="ECO:0007669"/>
    <property type="project" value="TreeGrafter"/>
</dbReference>
<evidence type="ECO:0000256" key="2">
    <source>
        <dbReference type="ARBA" id="ARBA00022722"/>
    </source>
</evidence>
<dbReference type="PANTHER" id="PTHR12801:SF45">
    <property type="entry name" value="RNA EXONUCLEASE 4"/>
    <property type="match status" value="1"/>
</dbReference>
<dbReference type="Gene3D" id="3.30.420.10">
    <property type="entry name" value="Ribonuclease H-like superfamily/Ribonuclease H"/>
    <property type="match status" value="1"/>
</dbReference>
<dbReference type="SUPFAM" id="SSF53098">
    <property type="entry name" value="Ribonuclease H-like"/>
    <property type="match status" value="1"/>
</dbReference>
<gene>
    <name evidence="9" type="ORF">VHEMI07695</name>
</gene>
<dbReference type="InterPro" id="IPR013520">
    <property type="entry name" value="Ribonucl_H"/>
</dbReference>
<protein>
    <recommendedName>
        <fullName evidence="8">Exonuclease domain-containing protein</fullName>
    </recommendedName>
</protein>